<dbReference type="Gene3D" id="3.40.50.720">
    <property type="entry name" value="NAD(P)-binding Rossmann-like Domain"/>
    <property type="match status" value="1"/>
</dbReference>
<feature type="domain" description="6-phosphogluconate dehydrogenase NADP-binding" evidence="5">
    <location>
        <begin position="4"/>
        <end position="162"/>
    </location>
</feature>
<dbReference type="InterPro" id="IPR008927">
    <property type="entry name" value="6-PGluconate_DH-like_C_sf"/>
</dbReference>
<reference evidence="7 8" key="1">
    <citation type="submission" date="2016-11" db="EMBL/GenBank/DDBJ databases">
        <authorList>
            <person name="Jaros S."/>
            <person name="Januszkiewicz K."/>
            <person name="Wedrychowicz H."/>
        </authorList>
    </citation>
    <scope>NUCLEOTIDE SEQUENCE [LARGE SCALE GENOMIC DNA]</scope>
    <source>
        <strain evidence="7 8">DSM 10502</strain>
    </source>
</reference>
<dbReference type="Pfam" id="PF03446">
    <property type="entry name" value="NAD_binding_2"/>
    <property type="match status" value="1"/>
</dbReference>
<protein>
    <submittedName>
        <fullName evidence="7">3-hydroxyisobutyrate dehydrogenase</fullName>
    </submittedName>
</protein>
<name>A0A1M4TB39_9FIRM</name>
<evidence type="ECO:0000259" key="6">
    <source>
        <dbReference type="Pfam" id="PF14833"/>
    </source>
</evidence>
<dbReference type="InterPro" id="IPR013328">
    <property type="entry name" value="6PGD_dom2"/>
</dbReference>
<dbReference type="PIRSF" id="PIRSF000103">
    <property type="entry name" value="HIBADH"/>
    <property type="match status" value="1"/>
</dbReference>
<dbReference type="PANTHER" id="PTHR43060:SF15">
    <property type="entry name" value="3-HYDROXYISOBUTYRATE DEHYDROGENASE-LIKE 1, MITOCHONDRIAL-RELATED"/>
    <property type="match status" value="1"/>
</dbReference>
<sequence length="287" mass="30309">MGKKIGFIGLGVMGGAMAEHLLEAGFELTVYNRTKKKAETLLSKGAKWADTPAAAAKNSDVVITMVGYPEDVEEVYLGKDGILEAKTGGYVIDMTTSSPKLAKKIYDAAAKKGIASVDAPVSGGDIGARNATLVIMVGGDEKAFHALAPIFNALGKTVRYFGAAGSGQYTKMANQIAIAAGMLGVAESLSYAKKAGLNPEAVLETISGGAAGSWSLSNLGPRMLKGDTAPGFYIKHFIKDMRIAIESAEEMHLELPGLKLAKRLYDELSARGMEDCGTQTIYQWYAK</sequence>
<keyword evidence="3" id="KW-0520">NAD</keyword>
<accession>A0A1M4TB39</accession>
<keyword evidence="8" id="KW-1185">Reference proteome</keyword>
<gene>
    <name evidence="7" type="ORF">SAMN02745190_00424</name>
</gene>
<dbReference type="GO" id="GO:0016054">
    <property type="term" value="P:organic acid catabolic process"/>
    <property type="evidence" value="ECO:0007669"/>
    <property type="project" value="UniProtKB-ARBA"/>
</dbReference>
<dbReference type="Pfam" id="PF14833">
    <property type="entry name" value="NAD_binding_11"/>
    <property type="match status" value="1"/>
</dbReference>
<feature type="active site" evidence="4">
    <location>
        <position position="171"/>
    </location>
</feature>
<evidence type="ECO:0000256" key="4">
    <source>
        <dbReference type="PIRSR" id="PIRSR000103-1"/>
    </source>
</evidence>
<dbReference type="PROSITE" id="PS00895">
    <property type="entry name" value="3_HYDROXYISOBUT_DH"/>
    <property type="match status" value="1"/>
</dbReference>
<evidence type="ECO:0000313" key="8">
    <source>
        <dbReference type="Proteomes" id="UP000184404"/>
    </source>
</evidence>
<dbReference type="Proteomes" id="UP000184404">
    <property type="component" value="Unassembled WGS sequence"/>
</dbReference>
<dbReference type="InterPro" id="IPR006115">
    <property type="entry name" value="6PGDH_NADP-bd"/>
</dbReference>
<dbReference type="InterPro" id="IPR002204">
    <property type="entry name" value="3-OH-isobutyrate_DH-rel_CS"/>
</dbReference>
<dbReference type="InterPro" id="IPR015815">
    <property type="entry name" value="HIBADH-related"/>
</dbReference>
<dbReference type="EMBL" id="FQUG01000002">
    <property type="protein sequence ID" value="SHE41663.1"/>
    <property type="molecule type" value="Genomic_DNA"/>
</dbReference>
<evidence type="ECO:0000256" key="2">
    <source>
        <dbReference type="ARBA" id="ARBA00023002"/>
    </source>
</evidence>
<dbReference type="OrthoDB" id="9804542at2"/>
<evidence type="ECO:0000259" key="5">
    <source>
        <dbReference type="Pfam" id="PF03446"/>
    </source>
</evidence>
<dbReference type="SUPFAM" id="SSF48179">
    <property type="entry name" value="6-phosphogluconate dehydrogenase C-terminal domain-like"/>
    <property type="match status" value="1"/>
</dbReference>
<dbReference type="PANTHER" id="PTHR43060">
    <property type="entry name" value="3-HYDROXYISOBUTYRATE DEHYDROGENASE-LIKE 1, MITOCHONDRIAL-RELATED"/>
    <property type="match status" value="1"/>
</dbReference>
<dbReference type="InterPro" id="IPR029154">
    <property type="entry name" value="HIBADH-like_NADP-bd"/>
</dbReference>
<dbReference type="GO" id="GO:0016491">
    <property type="term" value="F:oxidoreductase activity"/>
    <property type="evidence" value="ECO:0007669"/>
    <property type="project" value="UniProtKB-KW"/>
</dbReference>
<dbReference type="GO" id="GO:0051287">
    <property type="term" value="F:NAD binding"/>
    <property type="evidence" value="ECO:0007669"/>
    <property type="project" value="InterPro"/>
</dbReference>
<evidence type="ECO:0000256" key="3">
    <source>
        <dbReference type="ARBA" id="ARBA00023027"/>
    </source>
</evidence>
<comment type="similarity">
    <text evidence="1">Belongs to the HIBADH-related family.</text>
</comment>
<keyword evidence="2" id="KW-0560">Oxidoreductase</keyword>
<dbReference type="STRING" id="1123243.SAMN02745190_00424"/>
<dbReference type="AlphaFoldDB" id="A0A1M4TB39"/>
<dbReference type="InterPro" id="IPR036291">
    <property type="entry name" value="NAD(P)-bd_dom_sf"/>
</dbReference>
<proteinExistence type="inferred from homology"/>
<evidence type="ECO:0000313" key="7">
    <source>
        <dbReference type="EMBL" id="SHE41663.1"/>
    </source>
</evidence>
<evidence type="ECO:0000256" key="1">
    <source>
        <dbReference type="ARBA" id="ARBA00009080"/>
    </source>
</evidence>
<dbReference type="SUPFAM" id="SSF51735">
    <property type="entry name" value="NAD(P)-binding Rossmann-fold domains"/>
    <property type="match status" value="1"/>
</dbReference>
<feature type="domain" description="3-hydroxyisobutyrate dehydrogenase-like NAD-binding" evidence="6">
    <location>
        <begin position="165"/>
        <end position="284"/>
    </location>
</feature>
<organism evidence="7 8">
    <name type="scientific">Schwartzia succinivorans DSM 10502</name>
    <dbReference type="NCBI Taxonomy" id="1123243"/>
    <lineage>
        <taxon>Bacteria</taxon>
        <taxon>Bacillati</taxon>
        <taxon>Bacillota</taxon>
        <taxon>Negativicutes</taxon>
        <taxon>Selenomonadales</taxon>
        <taxon>Selenomonadaceae</taxon>
        <taxon>Schwartzia</taxon>
    </lineage>
</organism>
<dbReference type="GO" id="GO:0050661">
    <property type="term" value="F:NADP binding"/>
    <property type="evidence" value="ECO:0007669"/>
    <property type="project" value="InterPro"/>
</dbReference>
<dbReference type="Gene3D" id="1.10.1040.10">
    <property type="entry name" value="N-(1-d-carboxylethyl)-l-norvaline Dehydrogenase, domain 2"/>
    <property type="match status" value="1"/>
</dbReference>